<dbReference type="EMBL" id="CP082276">
    <property type="protein sequence ID" value="USH04374.1"/>
    <property type="molecule type" value="Genomic_DNA"/>
</dbReference>
<dbReference type="SUPFAM" id="SSF51182">
    <property type="entry name" value="RmlC-like cupins"/>
    <property type="match status" value="1"/>
</dbReference>
<name>A0ABY4WZD9_9GAMM</name>
<dbReference type="InterPro" id="IPR011051">
    <property type="entry name" value="RmlC_Cupin_sf"/>
</dbReference>
<reference evidence="1" key="1">
    <citation type="submission" date="2021-08" db="EMBL/GenBank/DDBJ databases">
        <authorList>
            <person name="Sakaguchi M."/>
            <person name="Kikuchi T."/>
            <person name="Urbanczyk H."/>
        </authorList>
    </citation>
    <scope>NUCLEOTIDE SEQUENCE</scope>
    <source>
        <strain evidence="1">020920N</strain>
    </source>
</reference>
<sequence>MKKYFGRISSVVSACNRGKINAKQLCEFAVNEGISFTWHPLGFMMATLLDEGREKIRLHLWTNTFDKAQKPTWLIHDHKFDLTSWVLSGSIKNIEYKDLALPETHQLYSVSYSSTGSVLTKLDKVYSLAVDKTQEVNEGEAYRISAGTFHQSLSLSSKTTVTICHTTDKKNTPPLVIGDIDGMEQYYYQRSPVLADELQLVIEQI</sequence>
<dbReference type="RefSeq" id="WP_251880106.1">
    <property type="nucleotide sequence ID" value="NZ_CP082276.1"/>
</dbReference>
<keyword evidence="2" id="KW-1185">Reference proteome</keyword>
<accession>A0ABY4WZD9</accession>
<evidence type="ECO:0000313" key="2">
    <source>
        <dbReference type="Proteomes" id="UP001056255"/>
    </source>
</evidence>
<evidence type="ECO:0008006" key="3">
    <source>
        <dbReference type="Google" id="ProtNLM"/>
    </source>
</evidence>
<gene>
    <name evidence="1" type="ORF">K6Q96_21800</name>
</gene>
<protein>
    <recommendedName>
        <fullName evidence="3">Cysteine dioxygenase</fullName>
    </recommendedName>
</protein>
<proteinExistence type="predicted"/>
<organism evidence="1 2">
    <name type="scientific">Grimontia kaedaensis</name>
    <dbReference type="NCBI Taxonomy" id="2872157"/>
    <lineage>
        <taxon>Bacteria</taxon>
        <taxon>Pseudomonadati</taxon>
        <taxon>Pseudomonadota</taxon>
        <taxon>Gammaproteobacteria</taxon>
        <taxon>Vibrionales</taxon>
        <taxon>Vibrionaceae</taxon>
        <taxon>Grimontia</taxon>
    </lineage>
</organism>
<dbReference type="Proteomes" id="UP001056255">
    <property type="component" value="Chromosome II"/>
</dbReference>
<evidence type="ECO:0000313" key="1">
    <source>
        <dbReference type="EMBL" id="USH04374.1"/>
    </source>
</evidence>